<dbReference type="PROSITE" id="PS50017">
    <property type="entry name" value="DEATH_DOMAIN"/>
    <property type="match status" value="1"/>
</dbReference>
<dbReference type="InterPro" id="IPR001309">
    <property type="entry name" value="Pept_C14_p20"/>
</dbReference>
<dbReference type="Proteomes" id="UP000007110">
    <property type="component" value="Unassembled WGS sequence"/>
</dbReference>
<sequence>MTNKDRLDFDDILRAVAGKTKQDTEIDDLGRALQISPHDIESAKVANRHGVSHMGSLNLLRDWAKRQKSSTMKQNLKDALEKLQWFEILGECYPEVGADTVTVPTKRNPSRTSGLPMDTTDDSSEQYGAARQSHPSPSPVDSSGQHGAAGPSHPPTPHDKWQNRTVRPAKSGPDESDREMQYVMWESSVKGNALIISNEDFPQPGDPRPWADMDIMNMTGLLKKVGYGFRNDQNIYKNLTKSEMKDTVKEFTEQLKKDNPQSAVVYISSHGNEKGVQGKDGGILQIRDLLEMFSRVLPGKPKVLIIDACWGDDETNRLPVSASSSSSAASTTTFLPENADIFMIHSTSYGIYYCFGWAI</sequence>
<evidence type="ECO:0000313" key="5">
    <source>
        <dbReference type="EnsemblMetazoa" id="XP_030834350"/>
    </source>
</evidence>
<dbReference type="Gene3D" id="3.40.50.1460">
    <property type="match status" value="1"/>
</dbReference>
<dbReference type="PROSITE" id="PS50208">
    <property type="entry name" value="CASPASE_P20"/>
    <property type="match status" value="1"/>
</dbReference>
<dbReference type="PANTHER" id="PTHR22576:SF41">
    <property type="entry name" value="CASPASE 14, APOPTOSIS-RELATED CYSTEINE PEPTIDASE"/>
    <property type="match status" value="1"/>
</dbReference>
<dbReference type="Pfam" id="PF00656">
    <property type="entry name" value="Peptidase_C14"/>
    <property type="match status" value="1"/>
</dbReference>
<evidence type="ECO:0000256" key="1">
    <source>
        <dbReference type="ARBA" id="ARBA00010134"/>
    </source>
</evidence>
<dbReference type="InterPro" id="IPR011600">
    <property type="entry name" value="Pept_C14_caspase"/>
</dbReference>
<dbReference type="GO" id="GO:0007165">
    <property type="term" value="P:signal transduction"/>
    <property type="evidence" value="ECO:0007669"/>
    <property type="project" value="InterPro"/>
</dbReference>
<dbReference type="EnsemblMetazoa" id="XM_030978490">
    <property type="protein sequence ID" value="XP_030834350"/>
    <property type="gene ID" value="LOC105444020"/>
</dbReference>
<dbReference type="FunFam" id="3.40.50.1460:FF:000046">
    <property type="entry name" value="Putative inactive caspase B"/>
    <property type="match status" value="1"/>
</dbReference>
<dbReference type="RefSeq" id="XP_030834350.1">
    <property type="nucleotide sequence ID" value="XM_030978490.1"/>
</dbReference>
<dbReference type="KEGG" id="spu:105444020"/>
<protein>
    <submittedName>
        <fullName evidence="5">Uncharacterized protein</fullName>
    </submittedName>
</protein>
<dbReference type="InParanoid" id="A0A7M7NE28"/>
<evidence type="ECO:0000259" key="3">
    <source>
        <dbReference type="PROSITE" id="PS50017"/>
    </source>
</evidence>
<dbReference type="GeneID" id="105444020"/>
<dbReference type="GO" id="GO:0006508">
    <property type="term" value="P:proteolysis"/>
    <property type="evidence" value="ECO:0007669"/>
    <property type="project" value="InterPro"/>
</dbReference>
<dbReference type="PANTHER" id="PTHR22576">
    <property type="entry name" value="MUCOSA ASSOCIATED LYMPHOID TISSUE LYMPHOMA TRANSLOCATION PROTEIN 1/PARACASPASE"/>
    <property type="match status" value="1"/>
</dbReference>
<dbReference type="Gene3D" id="1.10.533.10">
    <property type="entry name" value="Death Domain, Fas"/>
    <property type="match status" value="1"/>
</dbReference>
<feature type="compositionally biased region" description="Polar residues" evidence="2">
    <location>
        <begin position="102"/>
        <end position="113"/>
    </location>
</feature>
<accession>A0A7M7NE28</accession>
<dbReference type="PRINTS" id="PR00376">
    <property type="entry name" value="IL1BCENZYME"/>
</dbReference>
<dbReference type="InterPro" id="IPR029030">
    <property type="entry name" value="Caspase-like_dom_sf"/>
</dbReference>
<evidence type="ECO:0000313" key="6">
    <source>
        <dbReference type="Proteomes" id="UP000007110"/>
    </source>
</evidence>
<dbReference type="SMART" id="SM00115">
    <property type="entry name" value="CASc"/>
    <property type="match status" value="1"/>
</dbReference>
<feature type="domain" description="Caspase family p20" evidence="4">
    <location>
        <begin position="189"/>
        <end position="313"/>
    </location>
</feature>
<name>A0A7M7NE28_STRPU</name>
<evidence type="ECO:0000256" key="2">
    <source>
        <dbReference type="SAM" id="MobiDB-lite"/>
    </source>
</evidence>
<dbReference type="GO" id="GO:0043066">
    <property type="term" value="P:negative regulation of apoptotic process"/>
    <property type="evidence" value="ECO:0000318"/>
    <property type="project" value="GO_Central"/>
</dbReference>
<dbReference type="FunFam" id="1.10.533.10:FF:000080">
    <property type="entry name" value="Uncharacterized protein"/>
    <property type="match status" value="1"/>
</dbReference>
<reference evidence="5" key="2">
    <citation type="submission" date="2021-01" db="UniProtKB">
        <authorList>
            <consortium name="EnsemblMetazoa"/>
        </authorList>
    </citation>
    <scope>IDENTIFICATION</scope>
</reference>
<feature type="region of interest" description="Disordered" evidence="2">
    <location>
        <begin position="100"/>
        <end position="177"/>
    </location>
</feature>
<organism evidence="5 6">
    <name type="scientific">Strongylocentrotus purpuratus</name>
    <name type="common">Purple sea urchin</name>
    <dbReference type="NCBI Taxonomy" id="7668"/>
    <lineage>
        <taxon>Eukaryota</taxon>
        <taxon>Metazoa</taxon>
        <taxon>Echinodermata</taxon>
        <taxon>Eleutherozoa</taxon>
        <taxon>Echinozoa</taxon>
        <taxon>Echinoidea</taxon>
        <taxon>Euechinoidea</taxon>
        <taxon>Echinacea</taxon>
        <taxon>Camarodonta</taxon>
        <taxon>Echinidea</taxon>
        <taxon>Strongylocentrotidae</taxon>
        <taxon>Strongylocentrotus</taxon>
    </lineage>
</organism>
<dbReference type="GO" id="GO:0089720">
    <property type="term" value="F:caspase binding"/>
    <property type="evidence" value="ECO:0000318"/>
    <property type="project" value="GO_Central"/>
</dbReference>
<dbReference type="SUPFAM" id="SSF52129">
    <property type="entry name" value="Caspase-like"/>
    <property type="match status" value="1"/>
</dbReference>
<feature type="compositionally biased region" description="Polar residues" evidence="2">
    <location>
        <begin position="133"/>
        <end position="145"/>
    </location>
</feature>
<evidence type="ECO:0000259" key="4">
    <source>
        <dbReference type="PROSITE" id="PS50208"/>
    </source>
</evidence>
<dbReference type="InterPro" id="IPR011029">
    <property type="entry name" value="DEATH-like_dom_sf"/>
</dbReference>
<keyword evidence="6" id="KW-1185">Reference proteome</keyword>
<reference evidence="6" key="1">
    <citation type="submission" date="2015-02" db="EMBL/GenBank/DDBJ databases">
        <title>Genome sequencing for Strongylocentrotus purpuratus.</title>
        <authorList>
            <person name="Murali S."/>
            <person name="Liu Y."/>
            <person name="Vee V."/>
            <person name="English A."/>
            <person name="Wang M."/>
            <person name="Skinner E."/>
            <person name="Han Y."/>
            <person name="Muzny D.M."/>
            <person name="Worley K.C."/>
            <person name="Gibbs R.A."/>
        </authorList>
    </citation>
    <scope>NUCLEOTIDE SEQUENCE</scope>
</reference>
<dbReference type="InterPro" id="IPR000488">
    <property type="entry name" value="Death_dom"/>
</dbReference>
<dbReference type="GO" id="GO:0043027">
    <property type="term" value="F:cysteine-type endopeptidase inhibitor activity involved in apoptotic process"/>
    <property type="evidence" value="ECO:0000318"/>
    <property type="project" value="GO_Central"/>
</dbReference>
<comment type="similarity">
    <text evidence="1">Belongs to the peptidase C14A family.</text>
</comment>
<dbReference type="CDD" id="cd01670">
    <property type="entry name" value="Death"/>
    <property type="match status" value="1"/>
</dbReference>
<feature type="domain" description="Death" evidence="3">
    <location>
        <begin position="29"/>
        <end position="84"/>
    </location>
</feature>
<dbReference type="InterPro" id="IPR015917">
    <property type="entry name" value="Pept_C14A"/>
</dbReference>
<dbReference type="OrthoDB" id="6097640at2759"/>
<dbReference type="InterPro" id="IPR052039">
    <property type="entry name" value="Caspase-related_regulators"/>
</dbReference>
<dbReference type="AlphaFoldDB" id="A0A7M7NE28"/>
<proteinExistence type="inferred from homology"/>
<dbReference type="SUPFAM" id="SSF47986">
    <property type="entry name" value="DEATH domain"/>
    <property type="match status" value="1"/>
</dbReference>
<dbReference type="GO" id="GO:0004197">
    <property type="term" value="F:cysteine-type endopeptidase activity"/>
    <property type="evidence" value="ECO:0007669"/>
    <property type="project" value="InterPro"/>
</dbReference>